<feature type="domain" description="N-acetyltransferase" evidence="1">
    <location>
        <begin position="1"/>
        <end position="147"/>
    </location>
</feature>
<proteinExistence type="predicted"/>
<dbReference type="InterPro" id="IPR050276">
    <property type="entry name" value="MshD_Acetyltransferase"/>
</dbReference>
<organism evidence="2 3">
    <name type="scientific">Desulfitobacterium dehalogenans</name>
    <dbReference type="NCBI Taxonomy" id="36854"/>
    <lineage>
        <taxon>Bacteria</taxon>
        <taxon>Bacillati</taxon>
        <taxon>Bacillota</taxon>
        <taxon>Clostridia</taxon>
        <taxon>Eubacteriales</taxon>
        <taxon>Desulfitobacteriaceae</taxon>
        <taxon>Desulfitobacterium</taxon>
    </lineage>
</organism>
<dbReference type="Gene3D" id="3.40.630.30">
    <property type="match status" value="1"/>
</dbReference>
<dbReference type="Proteomes" id="UP000553059">
    <property type="component" value="Unassembled WGS sequence"/>
</dbReference>
<accession>A0A7C6Z773</accession>
<evidence type="ECO:0000259" key="1">
    <source>
        <dbReference type="PROSITE" id="PS51186"/>
    </source>
</evidence>
<dbReference type="AlphaFoldDB" id="A0A7C6Z773"/>
<dbReference type="SUPFAM" id="SSF55729">
    <property type="entry name" value="Acyl-CoA N-acyltransferases (Nat)"/>
    <property type="match status" value="1"/>
</dbReference>
<dbReference type="EMBL" id="DUTF01000403">
    <property type="protein sequence ID" value="HHY28790.1"/>
    <property type="molecule type" value="Genomic_DNA"/>
</dbReference>
<comment type="caution">
    <text evidence="2">The sequence shown here is derived from an EMBL/GenBank/DDBJ whole genome shotgun (WGS) entry which is preliminary data.</text>
</comment>
<dbReference type="Pfam" id="PF00583">
    <property type="entry name" value="Acetyltransf_1"/>
    <property type="match status" value="1"/>
</dbReference>
<keyword evidence="2" id="KW-0808">Transferase</keyword>
<evidence type="ECO:0000313" key="2">
    <source>
        <dbReference type="EMBL" id="HHY28790.1"/>
    </source>
</evidence>
<protein>
    <submittedName>
        <fullName evidence="2">GNAT family N-acetyltransferase</fullName>
    </submittedName>
</protein>
<name>A0A7C6Z773_9FIRM</name>
<dbReference type="PROSITE" id="PS51186">
    <property type="entry name" value="GNAT"/>
    <property type="match status" value="1"/>
</dbReference>
<evidence type="ECO:0000313" key="3">
    <source>
        <dbReference type="Proteomes" id="UP000553059"/>
    </source>
</evidence>
<sequence length="147" mass="17585">MIRAMAEADRERFLELAFEFYHSEAVLQPVPKEFHTRTFDEMMSSDRYLNGYILEWENKVAGYAITAKTFSQEAGGIVVWIDEIYILPPYRSQGLAREFFQYLEEHRHTQIKRIRLEVEEENVKAISLYKRLGFNDLEYIQMIKDFD</sequence>
<dbReference type="InterPro" id="IPR016181">
    <property type="entry name" value="Acyl_CoA_acyltransferase"/>
</dbReference>
<dbReference type="GO" id="GO:0016747">
    <property type="term" value="F:acyltransferase activity, transferring groups other than amino-acyl groups"/>
    <property type="evidence" value="ECO:0007669"/>
    <property type="project" value="InterPro"/>
</dbReference>
<gene>
    <name evidence="2" type="ORF">GX523_18995</name>
</gene>
<dbReference type="CDD" id="cd04301">
    <property type="entry name" value="NAT_SF"/>
    <property type="match status" value="1"/>
</dbReference>
<reference evidence="2 3" key="1">
    <citation type="journal article" date="2020" name="Biotechnol. Biofuels">
        <title>New insights from the biogas microbiome by comprehensive genome-resolved metagenomics of nearly 1600 species originating from multiple anaerobic digesters.</title>
        <authorList>
            <person name="Campanaro S."/>
            <person name="Treu L."/>
            <person name="Rodriguez-R L.M."/>
            <person name="Kovalovszki A."/>
            <person name="Ziels R.M."/>
            <person name="Maus I."/>
            <person name="Zhu X."/>
            <person name="Kougias P.G."/>
            <person name="Basile A."/>
            <person name="Luo G."/>
            <person name="Schluter A."/>
            <person name="Konstantinidis K.T."/>
            <person name="Angelidaki I."/>
        </authorList>
    </citation>
    <scope>NUCLEOTIDE SEQUENCE [LARGE SCALE GENOMIC DNA]</scope>
    <source>
        <strain evidence="2">AS05jafATM_4</strain>
    </source>
</reference>
<dbReference type="InterPro" id="IPR000182">
    <property type="entry name" value="GNAT_dom"/>
</dbReference>
<dbReference type="PANTHER" id="PTHR43617">
    <property type="entry name" value="L-AMINO ACID N-ACETYLTRANSFERASE"/>
    <property type="match status" value="1"/>
</dbReference>